<feature type="compositionally biased region" description="Polar residues" evidence="5">
    <location>
        <begin position="407"/>
        <end position="419"/>
    </location>
</feature>
<dbReference type="GO" id="GO:0019784">
    <property type="term" value="F:deNEDDylase activity"/>
    <property type="evidence" value="ECO:0007669"/>
    <property type="project" value="InterPro"/>
</dbReference>
<dbReference type="Pfam" id="PF02902">
    <property type="entry name" value="Peptidase_C48"/>
    <property type="match status" value="1"/>
</dbReference>
<dbReference type="AlphaFoldDB" id="A0A6A5ZIB8"/>
<dbReference type="PROSITE" id="PS50600">
    <property type="entry name" value="ULP_PROTEASE"/>
    <property type="match status" value="1"/>
</dbReference>
<evidence type="ECO:0000313" key="8">
    <source>
        <dbReference type="Proteomes" id="UP000799770"/>
    </source>
</evidence>
<feature type="compositionally biased region" description="Basic and acidic residues" evidence="5">
    <location>
        <begin position="481"/>
        <end position="490"/>
    </location>
</feature>
<comment type="similarity">
    <text evidence="1">Belongs to the peptidase C48 family.</text>
</comment>
<dbReference type="SUPFAM" id="SSF54001">
    <property type="entry name" value="Cysteine proteinases"/>
    <property type="match status" value="1"/>
</dbReference>
<evidence type="ECO:0000256" key="3">
    <source>
        <dbReference type="ARBA" id="ARBA00022801"/>
    </source>
</evidence>
<dbReference type="PANTHER" id="PTHR46468:SF1">
    <property type="entry name" value="SENTRIN-SPECIFIC PROTEASE 8"/>
    <property type="match status" value="1"/>
</dbReference>
<dbReference type="EMBL" id="ML977315">
    <property type="protein sequence ID" value="KAF2119252.1"/>
    <property type="molecule type" value="Genomic_DNA"/>
</dbReference>
<dbReference type="GO" id="GO:0008234">
    <property type="term" value="F:cysteine-type peptidase activity"/>
    <property type="evidence" value="ECO:0007669"/>
    <property type="project" value="UniProtKB-KW"/>
</dbReference>
<feature type="domain" description="Ubiquitin-like protease family profile" evidence="6">
    <location>
        <begin position="142"/>
        <end position="312"/>
    </location>
</feature>
<evidence type="ECO:0000313" key="7">
    <source>
        <dbReference type="EMBL" id="KAF2119252.1"/>
    </source>
</evidence>
<feature type="compositionally biased region" description="Basic residues" evidence="5">
    <location>
        <begin position="604"/>
        <end position="616"/>
    </location>
</feature>
<feature type="compositionally biased region" description="Basic and acidic residues" evidence="5">
    <location>
        <begin position="393"/>
        <end position="406"/>
    </location>
</feature>
<reference evidence="7" key="1">
    <citation type="journal article" date="2020" name="Stud. Mycol.">
        <title>101 Dothideomycetes genomes: a test case for predicting lifestyles and emergence of pathogens.</title>
        <authorList>
            <person name="Haridas S."/>
            <person name="Albert R."/>
            <person name="Binder M."/>
            <person name="Bloem J."/>
            <person name="Labutti K."/>
            <person name="Salamov A."/>
            <person name="Andreopoulos B."/>
            <person name="Baker S."/>
            <person name="Barry K."/>
            <person name="Bills G."/>
            <person name="Bluhm B."/>
            <person name="Cannon C."/>
            <person name="Castanera R."/>
            <person name="Culley D."/>
            <person name="Daum C."/>
            <person name="Ezra D."/>
            <person name="Gonzalez J."/>
            <person name="Henrissat B."/>
            <person name="Kuo A."/>
            <person name="Liang C."/>
            <person name="Lipzen A."/>
            <person name="Lutzoni F."/>
            <person name="Magnuson J."/>
            <person name="Mondo S."/>
            <person name="Nolan M."/>
            <person name="Ohm R."/>
            <person name="Pangilinan J."/>
            <person name="Park H.-J."/>
            <person name="Ramirez L."/>
            <person name="Alfaro M."/>
            <person name="Sun H."/>
            <person name="Tritt A."/>
            <person name="Yoshinaga Y."/>
            <person name="Zwiers L.-H."/>
            <person name="Turgeon B."/>
            <person name="Goodwin S."/>
            <person name="Spatafora J."/>
            <person name="Crous P."/>
            <person name="Grigoriev I."/>
        </authorList>
    </citation>
    <scope>NUCLEOTIDE SEQUENCE</scope>
    <source>
        <strain evidence="7">CBS 627.86</strain>
    </source>
</reference>
<keyword evidence="4" id="KW-0788">Thiol protease</keyword>
<evidence type="ECO:0000256" key="5">
    <source>
        <dbReference type="SAM" id="MobiDB-lite"/>
    </source>
</evidence>
<organism evidence="7 8">
    <name type="scientific">Lophiotrema nucula</name>
    <dbReference type="NCBI Taxonomy" id="690887"/>
    <lineage>
        <taxon>Eukaryota</taxon>
        <taxon>Fungi</taxon>
        <taxon>Dikarya</taxon>
        <taxon>Ascomycota</taxon>
        <taxon>Pezizomycotina</taxon>
        <taxon>Dothideomycetes</taxon>
        <taxon>Pleosporomycetidae</taxon>
        <taxon>Pleosporales</taxon>
        <taxon>Lophiotremataceae</taxon>
        <taxon>Lophiotrema</taxon>
    </lineage>
</organism>
<feature type="region of interest" description="Disordered" evidence="5">
    <location>
        <begin position="365"/>
        <end position="515"/>
    </location>
</feature>
<evidence type="ECO:0000259" key="6">
    <source>
        <dbReference type="PROSITE" id="PS50600"/>
    </source>
</evidence>
<dbReference type="InterPro" id="IPR003653">
    <property type="entry name" value="Peptidase_C48_C"/>
</dbReference>
<feature type="region of interest" description="Disordered" evidence="5">
    <location>
        <begin position="77"/>
        <end position="98"/>
    </location>
</feature>
<evidence type="ECO:0000256" key="4">
    <source>
        <dbReference type="ARBA" id="ARBA00022807"/>
    </source>
</evidence>
<dbReference type="Gene3D" id="3.40.395.10">
    <property type="entry name" value="Adenoviral Proteinase, Chain A"/>
    <property type="match status" value="1"/>
</dbReference>
<dbReference type="GO" id="GO:0000338">
    <property type="term" value="P:protein deneddylation"/>
    <property type="evidence" value="ECO:0007669"/>
    <property type="project" value="TreeGrafter"/>
</dbReference>
<feature type="region of interest" description="Disordered" evidence="5">
    <location>
        <begin position="1"/>
        <end position="20"/>
    </location>
</feature>
<sequence>MSPTTNQSIDKVAKPAKEGIARVRKTSRHYQGGRASAFVPVVGRTSQPTPKPVSGNILRAKDGRGRSALVGCGVFDPTTHHFTKPPSDPNTNADAAPQDYHAGRAAGVYKHPDATTHTSMKAASEDNPPDKASKPEDRLNTPRLTQTERASIDGDAWFFDSVISMYQTYLKFHHPDMESHGIYLMSPSMANLLKDGKVKEIKKQIPPELGDRDRFQYVIAPINKRNTQLKEGGSHWTIVFIDLHYMQARHYDSFGRLNDNEAAVFIVKFCHLFQILMEKGPGTMEATNYREAPQDESGRQCGPTACYIMRYLVMDIIACAAPRKAFAFTGRRANIDYAQERKHLGIIADKFADIVPDSIKPVRRARNTTSAIGSKDSGKDETTDSAELPYANEHPDEGDPDCRAASESESYQPSISDSPSIDVLLSDSPTTNAAIQLPRGYRGKRKLNGPNEEETEAATKRRKIQGGCAGEEATHGLNEPPKIRSEDGQHKTLSSMVESETTPGTHTAGASISPPALNLPSACQVSAKTSPPAAADDSPFEAYAVSYIRTRNGSGGQAHSLAIERSSTASALAAAIRPVVKTHVNLNKRKRDDRTVEVQAPAAKRPRAAKPKPKRCSHPDGDQSGSYRPY</sequence>
<evidence type="ECO:0000256" key="2">
    <source>
        <dbReference type="ARBA" id="ARBA00022670"/>
    </source>
</evidence>
<keyword evidence="3" id="KW-0378">Hydrolase</keyword>
<keyword evidence="2" id="KW-0645">Protease</keyword>
<dbReference type="PANTHER" id="PTHR46468">
    <property type="entry name" value="SENTRIN-SPECIFIC PROTEASE 8"/>
    <property type="match status" value="1"/>
</dbReference>
<dbReference type="InterPro" id="IPR044613">
    <property type="entry name" value="Nep1/2-like"/>
</dbReference>
<feature type="region of interest" description="Disordered" evidence="5">
    <location>
        <begin position="117"/>
        <end position="147"/>
    </location>
</feature>
<dbReference type="Proteomes" id="UP000799770">
    <property type="component" value="Unassembled WGS sequence"/>
</dbReference>
<proteinExistence type="inferred from homology"/>
<feature type="compositionally biased region" description="Polar residues" evidence="5">
    <location>
        <begin position="491"/>
        <end position="510"/>
    </location>
</feature>
<gene>
    <name evidence="7" type="ORF">BDV96DRAFT_676156</name>
</gene>
<keyword evidence="8" id="KW-1185">Reference proteome</keyword>
<feature type="compositionally biased region" description="Basic and acidic residues" evidence="5">
    <location>
        <begin position="11"/>
        <end position="20"/>
    </location>
</feature>
<feature type="region of interest" description="Disordered" evidence="5">
    <location>
        <begin position="584"/>
        <end position="630"/>
    </location>
</feature>
<name>A0A6A5ZIB8_9PLEO</name>
<feature type="compositionally biased region" description="Basic and acidic residues" evidence="5">
    <location>
        <begin position="128"/>
        <end position="140"/>
    </location>
</feature>
<protein>
    <recommendedName>
        <fullName evidence="6">Ubiquitin-like protease family profile domain-containing protein</fullName>
    </recommendedName>
</protein>
<accession>A0A6A5ZIB8</accession>
<dbReference type="InterPro" id="IPR038765">
    <property type="entry name" value="Papain-like_cys_pep_sf"/>
</dbReference>
<evidence type="ECO:0000256" key="1">
    <source>
        <dbReference type="ARBA" id="ARBA00005234"/>
    </source>
</evidence>
<dbReference type="GO" id="GO:0006508">
    <property type="term" value="P:proteolysis"/>
    <property type="evidence" value="ECO:0007669"/>
    <property type="project" value="UniProtKB-KW"/>
</dbReference>